<evidence type="ECO:0000259" key="4">
    <source>
        <dbReference type="PROSITE" id="PS50042"/>
    </source>
</evidence>
<dbReference type="GO" id="GO:0003700">
    <property type="term" value="F:DNA-binding transcription factor activity"/>
    <property type="evidence" value="ECO:0007669"/>
    <property type="project" value="TreeGrafter"/>
</dbReference>
<dbReference type="SMART" id="SM00419">
    <property type="entry name" value="HTH_CRP"/>
    <property type="match status" value="1"/>
</dbReference>
<dbReference type="GO" id="GO:0005829">
    <property type="term" value="C:cytosol"/>
    <property type="evidence" value="ECO:0007669"/>
    <property type="project" value="TreeGrafter"/>
</dbReference>
<feature type="domain" description="Cyclic nucleotide-binding" evidence="4">
    <location>
        <begin position="30"/>
        <end position="115"/>
    </location>
</feature>
<keyword evidence="1" id="KW-0805">Transcription regulation</keyword>
<evidence type="ECO:0000313" key="6">
    <source>
        <dbReference type="EMBL" id="VVD98238.1"/>
    </source>
</evidence>
<dbReference type="InterPro" id="IPR036390">
    <property type="entry name" value="WH_DNA-bd_sf"/>
</dbReference>
<dbReference type="PROSITE" id="PS51063">
    <property type="entry name" value="HTH_CRP_2"/>
    <property type="match status" value="1"/>
</dbReference>
<dbReference type="InterPro" id="IPR014710">
    <property type="entry name" value="RmlC-like_jellyroll"/>
</dbReference>
<dbReference type="PANTHER" id="PTHR24567">
    <property type="entry name" value="CRP FAMILY TRANSCRIPTIONAL REGULATORY PROTEIN"/>
    <property type="match status" value="1"/>
</dbReference>
<dbReference type="PANTHER" id="PTHR24567:SF74">
    <property type="entry name" value="HTH-TYPE TRANSCRIPTIONAL REGULATOR ARCR"/>
    <property type="match status" value="1"/>
</dbReference>
<feature type="domain" description="HTH crp-type" evidence="5">
    <location>
        <begin position="146"/>
        <end position="222"/>
    </location>
</feature>
<dbReference type="Pfam" id="PF00027">
    <property type="entry name" value="cNMP_binding"/>
    <property type="match status" value="1"/>
</dbReference>
<gene>
    <name evidence="6" type="primary">crp_1</name>
    <name evidence="6" type="ORF">PCO31111_02008</name>
</gene>
<dbReference type="CDD" id="cd00092">
    <property type="entry name" value="HTH_CRP"/>
    <property type="match status" value="1"/>
</dbReference>
<dbReference type="EMBL" id="CABPSE010000005">
    <property type="protein sequence ID" value="VVD98238.1"/>
    <property type="molecule type" value="Genomic_DNA"/>
</dbReference>
<evidence type="ECO:0000256" key="2">
    <source>
        <dbReference type="ARBA" id="ARBA00023125"/>
    </source>
</evidence>
<reference evidence="6 7" key="1">
    <citation type="submission" date="2019-08" db="EMBL/GenBank/DDBJ databases">
        <authorList>
            <person name="Peeters C."/>
        </authorList>
    </citation>
    <scope>NUCLEOTIDE SEQUENCE [LARGE SCALE GENOMIC DNA]</scope>
    <source>
        <strain evidence="6 7">LMG 31111</strain>
    </source>
</reference>
<evidence type="ECO:0000313" key="7">
    <source>
        <dbReference type="Proteomes" id="UP000383971"/>
    </source>
</evidence>
<evidence type="ECO:0000256" key="1">
    <source>
        <dbReference type="ARBA" id="ARBA00023015"/>
    </source>
</evidence>
<dbReference type="InterPro" id="IPR018490">
    <property type="entry name" value="cNMP-bd_dom_sf"/>
</dbReference>
<dbReference type="Gene3D" id="2.60.120.10">
    <property type="entry name" value="Jelly Rolls"/>
    <property type="match status" value="1"/>
</dbReference>
<proteinExistence type="predicted"/>
<dbReference type="Proteomes" id="UP000383971">
    <property type="component" value="Unassembled WGS sequence"/>
</dbReference>
<keyword evidence="2" id="KW-0238">DNA-binding</keyword>
<dbReference type="Pfam" id="PF13545">
    <property type="entry name" value="HTH_Crp_2"/>
    <property type="match status" value="1"/>
</dbReference>
<dbReference type="InterPro" id="IPR050397">
    <property type="entry name" value="Env_Response_Regulators"/>
</dbReference>
<keyword evidence="7" id="KW-1185">Reference proteome</keyword>
<name>A0A5E4UGP7_9BURK</name>
<dbReference type="AlphaFoldDB" id="A0A5E4UGP7"/>
<evidence type="ECO:0000256" key="3">
    <source>
        <dbReference type="ARBA" id="ARBA00023163"/>
    </source>
</evidence>
<protein>
    <submittedName>
        <fullName evidence="6">CRP-like cAMP-activated global transcriptional regulator</fullName>
    </submittedName>
</protein>
<dbReference type="PROSITE" id="PS50042">
    <property type="entry name" value="CNMP_BINDING_3"/>
    <property type="match status" value="1"/>
</dbReference>
<accession>A0A5E4UGP7</accession>
<sequence length="228" mass="25732">MNPLPLARSTWHMSDDEAESWRLAKRYGRETQFQQGCPIYHQGQHLQSFFFILDGEVHLRVTHMDGSNSLYDVLGRNGIFGDTSAILAVPTHGGAFAATGSNILVFDLNDFKEAIQIHPDLAWSLARVQASRNYACASRVLHAFRPQPTSRIKEFIVRLADLHGQLVHGSDGHIFIPSTFTQSEIAEMTGLTRVSVSRILKRLCEQGLIQIRDRRILILDRKRLLSIS</sequence>
<keyword evidence="3" id="KW-0804">Transcription</keyword>
<evidence type="ECO:0000259" key="5">
    <source>
        <dbReference type="PROSITE" id="PS51063"/>
    </source>
</evidence>
<dbReference type="SUPFAM" id="SSF51206">
    <property type="entry name" value="cAMP-binding domain-like"/>
    <property type="match status" value="1"/>
</dbReference>
<dbReference type="CDD" id="cd00038">
    <property type="entry name" value="CAP_ED"/>
    <property type="match status" value="1"/>
</dbReference>
<dbReference type="SMART" id="SM00100">
    <property type="entry name" value="cNMP"/>
    <property type="match status" value="1"/>
</dbReference>
<dbReference type="SUPFAM" id="SSF46785">
    <property type="entry name" value="Winged helix' DNA-binding domain"/>
    <property type="match status" value="1"/>
</dbReference>
<organism evidence="6 7">
    <name type="scientific">Pandoraea communis</name>
    <dbReference type="NCBI Taxonomy" id="2508297"/>
    <lineage>
        <taxon>Bacteria</taxon>
        <taxon>Pseudomonadati</taxon>
        <taxon>Pseudomonadota</taxon>
        <taxon>Betaproteobacteria</taxon>
        <taxon>Burkholderiales</taxon>
        <taxon>Burkholderiaceae</taxon>
        <taxon>Pandoraea</taxon>
    </lineage>
</organism>
<dbReference type="InterPro" id="IPR000595">
    <property type="entry name" value="cNMP-bd_dom"/>
</dbReference>
<dbReference type="GO" id="GO:0003677">
    <property type="term" value="F:DNA binding"/>
    <property type="evidence" value="ECO:0007669"/>
    <property type="project" value="UniProtKB-KW"/>
</dbReference>
<dbReference type="InterPro" id="IPR012318">
    <property type="entry name" value="HTH_CRP"/>
</dbReference>